<dbReference type="Proteomes" id="UP000719942">
    <property type="component" value="Unassembled WGS sequence"/>
</dbReference>
<dbReference type="EMBL" id="JAGFNZ010000001">
    <property type="protein sequence ID" value="MBW7571334.1"/>
    <property type="molecule type" value="Genomic_DNA"/>
</dbReference>
<keyword evidence="2" id="KW-1185">Reference proteome</keyword>
<sequence>MGKLSDTSPKQNEFSLCFFLPDCAVGFSPQWQNKRAPLRVLFYFGEPSGIRVLARYSRGRTAPFCASGAGCPHQDGENFLISPPKQNEFSLCFSPYLAPRDSHPNGKIKSTPAGALLFW</sequence>
<evidence type="ECO:0000313" key="1">
    <source>
        <dbReference type="EMBL" id="MBW7571334.1"/>
    </source>
</evidence>
<gene>
    <name evidence="1" type="ORF">J5W02_00795</name>
</gene>
<reference evidence="1 2" key="1">
    <citation type="submission" date="2021-03" db="EMBL/GenBank/DDBJ databases">
        <title>Caproiciproducens sp. nov. isolated from feces of cow.</title>
        <authorList>
            <person name="Choi J.-Y."/>
        </authorList>
    </citation>
    <scope>NUCLEOTIDE SEQUENCE [LARGE SCALE GENOMIC DNA]</scope>
    <source>
        <strain evidence="1 2">AGMB10547</strain>
    </source>
</reference>
<name>A0ABS7DJQ3_9FIRM</name>
<comment type="caution">
    <text evidence="1">The sequence shown here is derived from an EMBL/GenBank/DDBJ whole genome shotgun (WGS) entry which is preliminary data.</text>
</comment>
<protein>
    <submittedName>
        <fullName evidence="1">Uncharacterized protein</fullName>
    </submittedName>
</protein>
<evidence type="ECO:0000313" key="2">
    <source>
        <dbReference type="Proteomes" id="UP000719942"/>
    </source>
</evidence>
<organism evidence="1 2">
    <name type="scientific">Caproiciproducens faecalis</name>
    <dbReference type="NCBI Taxonomy" id="2820301"/>
    <lineage>
        <taxon>Bacteria</taxon>
        <taxon>Bacillati</taxon>
        <taxon>Bacillota</taxon>
        <taxon>Clostridia</taxon>
        <taxon>Eubacteriales</taxon>
        <taxon>Acutalibacteraceae</taxon>
        <taxon>Caproiciproducens</taxon>
    </lineage>
</organism>
<proteinExistence type="predicted"/>
<accession>A0ABS7DJQ3</accession>
<dbReference type="RefSeq" id="WP_219938544.1">
    <property type="nucleotide sequence ID" value="NZ_JAGFNZ010000001.1"/>
</dbReference>